<evidence type="ECO:0000313" key="3">
    <source>
        <dbReference type="Proteomes" id="UP000272771"/>
    </source>
</evidence>
<sequence>MPPVKNLNLYRGDTHYFEFVLSGLGDVGGATVVMDIVPGNGGQVLKPKLTVRGQVVEVLFDSRLTHDLTWQLGNYDMRAIWGGVVKTIAKGTVTISQSVTPVSDRLGEGGSVRREAVLLSAGEPPISILPGLSPEDAEQRIAAVERRLDELGAAVADAEESPEVARLLDTVQQLQTQLQQALLTGNADVGQIRRQLAAVETALAQSGGLEARLQALESGKQQAEVLAVELASLKQQLADKAQSSAIEECKQLIRQAQSDLEQRLRQLQSGGQVSSSEIAALDQRVQQLETQLRELQRAALAGNQVGNPEAVAQLQQRIEAVETQLAKIAALEADIQQLRGRLNKPKMERIHLRQDVWSNGGYPWTTVQFANSYTQPELSYQIVHKSLNVSFLELNYCNLTGSSVQIRSNFKFESIDVDYVVHLTVREGADV</sequence>
<feature type="coiled-coil region" evidence="1">
    <location>
        <begin position="216"/>
        <end position="341"/>
    </location>
</feature>
<name>A0A448VHT3_9NEIS</name>
<proteinExistence type="predicted"/>
<evidence type="ECO:0000256" key="1">
    <source>
        <dbReference type="SAM" id="Coils"/>
    </source>
</evidence>
<keyword evidence="1" id="KW-0175">Coiled coil</keyword>
<gene>
    <name evidence="2" type="ORF">NCTC12742_00140</name>
</gene>
<dbReference type="OrthoDB" id="10014815at2"/>
<dbReference type="Gene3D" id="1.20.1270.70">
    <property type="entry name" value="Designed single chain three-helix bundle"/>
    <property type="match status" value="1"/>
</dbReference>
<dbReference type="Proteomes" id="UP000272771">
    <property type="component" value="Chromosome"/>
</dbReference>
<organism evidence="2 3">
    <name type="scientific">Neisseria weaveri</name>
    <dbReference type="NCBI Taxonomy" id="28091"/>
    <lineage>
        <taxon>Bacteria</taxon>
        <taxon>Pseudomonadati</taxon>
        <taxon>Pseudomonadota</taxon>
        <taxon>Betaproteobacteria</taxon>
        <taxon>Neisseriales</taxon>
        <taxon>Neisseriaceae</taxon>
        <taxon>Neisseria</taxon>
    </lineage>
</organism>
<protein>
    <submittedName>
        <fullName evidence="2">Uncharacterized protein</fullName>
    </submittedName>
</protein>
<reference evidence="2 3" key="1">
    <citation type="submission" date="2018-12" db="EMBL/GenBank/DDBJ databases">
        <authorList>
            <consortium name="Pathogen Informatics"/>
        </authorList>
    </citation>
    <scope>NUCLEOTIDE SEQUENCE [LARGE SCALE GENOMIC DNA]</scope>
    <source>
        <strain evidence="2 3">NCTC12742</strain>
    </source>
</reference>
<dbReference type="STRING" id="28091.SAMEA3174300_00835"/>
<keyword evidence="3" id="KW-1185">Reference proteome</keyword>
<accession>A0A448VHT3</accession>
<evidence type="ECO:0000313" key="2">
    <source>
        <dbReference type="EMBL" id="VEJ49320.1"/>
    </source>
</evidence>
<feature type="coiled-coil region" evidence="1">
    <location>
        <begin position="141"/>
        <end position="184"/>
    </location>
</feature>
<dbReference type="RefSeq" id="WP_004284596.1">
    <property type="nucleotide sequence ID" value="NZ_CAUJRG010000003.1"/>
</dbReference>
<dbReference type="EMBL" id="LR134533">
    <property type="protein sequence ID" value="VEJ49320.1"/>
    <property type="molecule type" value="Genomic_DNA"/>
</dbReference>
<dbReference type="AlphaFoldDB" id="A0A448VHT3"/>